<name>A0A1B5Z8J2_TRISU</name>
<dbReference type="Proteomes" id="UP000242715">
    <property type="component" value="Unassembled WGS sequence"/>
</dbReference>
<dbReference type="InterPro" id="IPR053151">
    <property type="entry name" value="RNase_H-like"/>
</dbReference>
<dbReference type="InterPro" id="IPR044730">
    <property type="entry name" value="RNase_H-like_dom_plant"/>
</dbReference>
<dbReference type="PROSITE" id="PS50879">
    <property type="entry name" value="RNASE_H_1"/>
    <property type="match status" value="1"/>
</dbReference>
<dbReference type="InterPro" id="IPR036397">
    <property type="entry name" value="RNaseH_sf"/>
</dbReference>
<accession>A0A1B5Z8J2</accession>
<dbReference type="PANTHER" id="PTHR47723:SF19">
    <property type="entry name" value="POLYNUCLEOTIDYL TRANSFERASE, RIBONUCLEASE H-LIKE SUPERFAMILY PROTEIN"/>
    <property type="match status" value="1"/>
</dbReference>
<proteinExistence type="predicted"/>
<sequence length="284" mass="31942">LSSSDICTRCSSGEETILHCLRDCPISRRIWNSLGFQNSSFFSCSDLELWLRNNSIGLNAPTFLAGLWWNWRARNIFCVGNASIHSFKVVAEVSKLVALIVFCFPARVHTDTPRRWISWHPCKTDCVVLNVDGSCLGDPGRAGFGGLFRKGDGEWIRGFSGYLGVTNIMLAELMAVYHGLKIAREAGYNRLFCYSDSKTVLDLLSKERNSFHCYAAIIANIQDLLVLEWDVSLKHSLREGNFCADFLAKLGSANDEKFFIWESPPPDMQDLLLSDALRVPYPRA</sequence>
<dbReference type="InterPro" id="IPR012337">
    <property type="entry name" value="RNaseH-like_sf"/>
</dbReference>
<dbReference type="PANTHER" id="PTHR47723">
    <property type="entry name" value="OS05G0353850 PROTEIN"/>
    <property type="match status" value="1"/>
</dbReference>
<organism evidence="2 3">
    <name type="scientific">Trifolium subterraneum</name>
    <name type="common">Subterranean clover</name>
    <dbReference type="NCBI Taxonomy" id="3900"/>
    <lineage>
        <taxon>Eukaryota</taxon>
        <taxon>Viridiplantae</taxon>
        <taxon>Streptophyta</taxon>
        <taxon>Embryophyta</taxon>
        <taxon>Tracheophyta</taxon>
        <taxon>Spermatophyta</taxon>
        <taxon>Magnoliopsida</taxon>
        <taxon>eudicotyledons</taxon>
        <taxon>Gunneridae</taxon>
        <taxon>Pentapetalae</taxon>
        <taxon>rosids</taxon>
        <taxon>fabids</taxon>
        <taxon>Fabales</taxon>
        <taxon>Fabaceae</taxon>
        <taxon>Papilionoideae</taxon>
        <taxon>50 kb inversion clade</taxon>
        <taxon>NPAAA clade</taxon>
        <taxon>Hologalegina</taxon>
        <taxon>IRL clade</taxon>
        <taxon>Trifolieae</taxon>
        <taxon>Trifolium</taxon>
    </lineage>
</organism>
<evidence type="ECO:0000313" key="2">
    <source>
        <dbReference type="EMBL" id="GAU10400.1"/>
    </source>
</evidence>
<dbReference type="GO" id="GO:0004523">
    <property type="term" value="F:RNA-DNA hybrid ribonuclease activity"/>
    <property type="evidence" value="ECO:0007669"/>
    <property type="project" value="InterPro"/>
</dbReference>
<dbReference type="GO" id="GO:0003676">
    <property type="term" value="F:nucleic acid binding"/>
    <property type="evidence" value="ECO:0007669"/>
    <property type="project" value="InterPro"/>
</dbReference>
<comment type="caution">
    <text evidence="2">The sequence shown here is derived from an EMBL/GenBank/DDBJ whole genome shotgun (WGS) entry which is preliminary data.</text>
</comment>
<dbReference type="Pfam" id="PF13456">
    <property type="entry name" value="RVT_3"/>
    <property type="match status" value="1"/>
</dbReference>
<dbReference type="CDD" id="cd06222">
    <property type="entry name" value="RNase_H_like"/>
    <property type="match status" value="1"/>
</dbReference>
<protein>
    <recommendedName>
        <fullName evidence="1">RNase H type-1 domain-containing protein</fullName>
    </recommendedName>
</protein>
<dbReference type="EMBL" id="BCLP01048371">
    <property type="protein sequence ID" value="GAU10400.1"/>
    <property type="molecule type" value="Genomic_DNA"/>
</dbReference>
<gene>
    <name evidence="2" type="ORF">TSUD_423410</name>
</gene>
<evidence type="ECO:0000313" key="3">
    <source>
        <dbReference type="Proteomes" id="UP000242715"/>
    </source>
</evidence>
<keyword evidence="3" id="KW-1185">Reference proteome</keyword>
<feature type="non-terminal residue" evidence="2">
    <location>
        <position position="1"/>
    </location>
</feature>
<dbReference type="AlphaFoldDB" id="A0A1B5Z8J2"/>
<evidence type="ECO:0000259" key="1">
    <source>
        <dbReference type="PROSITE" id="PS50879"/>
    </source>
</evidence>
<dbReference type="InterPro" id="IPR002156">
    <property type="entry name" value="RNaseH_domain"/>
</dbReference>
<dbReference type="SUPFAM" id="SSF53098">
    <property type="entry name" value="Ribonuclease H-like"/>
    <property type="match status" value="1"/>
</dbReference>
<dbReference type="Gene3D" id="3.30.420.10">
    <property type="entry name" value="Ribonuclease H-like superfamily/Ribonuclease H"/>
    <property type="match status" value="1"/>
</dbReference>
<dbReference type="OrthoDB" id="1431481at2759"/>
<reference evidence="3" key="1">
    <citation type="journal article" date="2017" name="Front. Plant Sci.">
        <title>Climate Clever Clovers: New Paradigm to Reduce the Environmental Footprint of Ruminants by Breeding Low Methanogenic Forages Utilizing Haplotype Variation.</title>
        <authorList>
            <person name="Kaur P."/>
            <person name="Appels R."/>
            <person name="Bayer P.E."/>
            <person name="Keeble-Gagnere G."/>
            <person name="Wang J."/>
            <person name="Hirakawa H."/>
            <person name="Shirasawa K."/>
            <person name="Vercoe P."/>
            <person name="Stefanova K."/>
            <person name="Durmic Z."/>
            <person name="Nichols P."/>
            <person name="Revell C."/>
            <person name="Isobe S.N."/>
            <person name="Edwards D."/>
            <person name="Erskine W."/>
        </authorList>
    </citation>
    <scope>NUCLEOTIDE SEQUENCE [LARGE SCALE GENOMIC DNA]</scope>
    <source>
        <strain evidence="3">cv. Daliak</strain>
    </source>
</reference>
<feature type="domain" description="RNase H type-1" evidence="1">
    <location>
        <begin position="123"/>
        <end position="253"/>
    </location>
</feature>